<evidence type="ECO:0000313" key="2">
    <source>
        <dbReference type="Proteomes" id="UP000185736"/>
    </source>
</evidence>
<accession>A0A1Q8HWG8</accession>
<dbReference type="AlphaFoldDB" id="A0A1Q8HWG8"/>
<evidence type="ECO:0000313" key="1">
    <source>
        <dbReference type="EMBL" id="OLL13208.1"/>
    </source>
</evidence>
<sequence length="70" mass="7837">MSTALVPSREVVKHFSQAELEARERTVVSALGRRFGSVDAALAQEYTGEYPSDDLKLFSEYHSLMFLLGK</sequence>
<comment type="caution">
    <text evidence="1">The sequence shown here is derived from an EMBL/GenBank/DDBJ whole genome shotgun (WGS) entry which is preliminary data.</text>
</comment>
<dbReference type="EMBL" id="MSGO01000074">
    <property type="protein sequence ID" value="OLL13208.1"/>
    <property type="molecule type" value="Genomic_DNA"/>
</dbReference>
<organism evidence="1 2">
    <name type="scientific">Actinomyces oris</name>
    <dbReference type="NCBI Taxonomy" id="544580"/>
    <lineage>
        <taxon>Bacteria</taxon>
        <taxon>Bacillati</taxon>
        <taxon>Actinomycetota</taxon>
        <taxon>Actinomycetes</taxon>
        <taxon>Actinomycetales</taxon>
        <taxon>Actinomycetaceae</taxon>
        <taxon>Actinomyces</taxon>
    </lineage>
</organism>
<protein>
    <submittedName>
        <fullName evidence="1">Uncharacterized protein</fullName>
    </submittedName>
</protein>
<name>A0A1Q8HWG8_9ACTO</name>
<dbReference type="RefSeq" id="WP_075250344.1">
    <property type="nucleotide sequence ID" value="NZ_MSGO01000074.1"/>
</dbReference>
<reference evidence="1 2" key="1">
    <citation type="submission" date="2016-12" db="EMBL/GenBank/DDBJ databases">
        <title>Genomic comparison of strains in the 'Actinomyces naeslundii' group.</title>
        <authorList>
            <person name="Mughal S.R."/>
            <person name="Do T."/>
            <person name="Gilbert S.C."/>
            <person name="Witherden E.A."/>
            <person name="Didelot X."/>
            <person name="Beighton D."/>
        </authorList>
    </citation>
    <scope>NUCLEOTIDE SEQUENCE [LARGE SCALE GENOMIC DNA]</scope>
    <source>
        <strain evidence="1 2">S64C</strain>
    </source>
</reference>
<dbReference type="Proteomes" id="UP000185736">
    <property type="component" value="Unassembled WGS sequence"/>
</dbReference>
<proteinExistence type="predicted"/>
<gene>
    <name evidence="1" type="ORF">BKH32_12605</name>
</gene>